<dbReference type="AlphaFoldDB" id="A0A183PGS4"/>
<evidence type="ECO:0000313" key="2">
    <source>
        <dbReference type="Proteomes" id="UP000269396"/>
    </source>
</evidence>
<keyword evidence="2" id="KW-1185">Reference proteome</keyword>
<name>A0A183PGS4_9TREM</name>
<protein>
    <submittedName>
        <fullName evidence="1">Uncharacterized protein</fullName>
    </submittedName>
</protein>
<proteinExistence type="predicted"/>
<organism evidence="1 2">
    <name type="scientific">Schistosoma mattheei</name>
    <dbReference type="NCBI Taxonomy" id="31246"/>
    <lineage>
        <taxon>Eukaryota</taxon>
        <taxon>Metazoa</taxon>
        <taxon>Spiralia</taxon>
        <taxon>Lophotrochozoa</taxon>
        <taxon>Platyhelminthes</taxon>
        <taxon>Trematoda</taxon>
        <taxon>Digenea</taxon>
        <taxon>Strigeidida</taxon>
        <taxon>Schistosomatoidea</taxon>
        <taxon>Schistosomatidae</taxon>
        <taxon>Schistosoma</taxon>
    </lineage>
</organism>
<sequence length="75" mass="8620">MNKNNEITTETGEGESVYLELISKYEKFVISTKMCAVASLKFPESFNSESIIDIHLCQAFYQFKIVVFKKTITKD</sequence>
<evidence type="ECO:0000313" key="1">
    <source>
        <dbReference type="EMBL" id="VDP63813.1"/>
    </source>
</evidence>
<reference evidence="1 2" key="1">
    <citation type="submission" date="2018-11" db="EMBL/GenBank/DDBJ databases">
        <authorList>
            <consortium name="Pathogen Informatics"/>
        </authorList>
    </citation>
    <scope>NUCLEOTIDE SEQUENCE [LARGE SCALE GENOMIC DNA]</scope>
    <source>
        <strain>Denwood</strain>
        <strain evidence="2">Zambia</strain>
    </source>
</reference>
<gene>
    <name evidence="1" type="ORF">SMTD_LOCUS13560</name>
</gene>
<dbReference type="Proteomes" id="UP000269396">
    <property type="component" value="Unassembled WGS sequence"/>
</dbReference>
<accession>A0A183PGS4</accession>
<dbReference type="EMBL" id="UZAL01033642">
    <property type="protein sequence ID" value="VDP63813.1"/>
    <property type="molecule type" value="Genomic_DNA"/>
</dbReference>